<evidence type="ECO:0000313" key="2">
    <source>
        <dbReference type="EMBL" id="CAB4202652.1"/>
    </source>
</evidence>
<proteinExistence type="predicted"/>
<protein>
    <submittedName>
        <fullName evidence="1">Uncharacterized protein</fullName>
    </submittedName>
</protein>
<sequence>MKTIFLILFSSCCYAQQYDAESLNTMNKLELSKIYLDKLNQVSKLLPMMAFTIKFEGELDTYDGVIEIPNTKQNKSALDRVTLENNNNADVSRDNLKVLIPYADKQKIIESIIRFEKIIDMMKSVKE</sequence>
<gene>
    <name evidence="2" type="ORF">UFOVP1373_31</name>
    <name evidence="1" type="ORF">UFOVP941_36</name>
</gene>
<organism evidence="1">
    <name type="scientific">uncultured Caudovirales phage</name>
    <dbReference type="NCBI Taxonomy" id="2100421"/>
    <lineage>
        <taxon>Viruses</taxon>
        <taxon>Duplodnaviria</taxon>
        <taxon>Heunggongvirae</taxon>
        <taxon>Uroviricota</taxon>
        <taxon>Caudoviricetes</taxon>
        <taxon>Peduoviridae</taxon>
        <taxon>Maltschvirus</taxon>
        <taxon>Maltschvirus maltsch</taxon>
    </lineage>
</organism>
<dbReference type="EMBL" id="LR797315">
    <property type="protein sequence ID" value="CAB4202652.1"/>
    <property type="molecule type" value="Genomic_DNA"/>
</dbReference>
<accession>A0A6J5Q033</accession>
<reference evidence="1" key="1">
    <citation type="submission" date="2020-05" db="EMBL/GenBank/DDBJ databases">
        <authorList>
            <person name="Chiriac C."/>
            <person name="Salcher M."/>
            <person name="Ghai R."/>
            <person name="Kavagutti S V."/>
        </authorList>
    </citation>
    <scope>NUCLEOTIDE SEQUENCE</scope>
</reference>
<dbReference type="EMBL" id="LR796898">
    <property type="protein sequence ID" value="CAB4172934.1"/>
    <property type="molecule type" value="Genomic_DNA"/>
</dbReference>
<name>A0A6J5Q033_9CAUD</name>
<evidence type="ECO:0000313" key="1">
    <source>
        <dbReference type="EMBL" id="CAB4172934.1"/>
    </source>
</evidence>